<name>A0A0R2AG34_9LACO</name>
<evidence type="ECO:0008006" key="4">
    <source>
        <dbReference type="Google" id="ProtNLM"/>
    </source>
</evidence>
<evidence type="ECO:0000313" key="2">
    <source>
        <dbReference type="EMBL" id="KRM62003.1"/>
    </source>
</evidence>
<evidence type="ECO:0000256" key="1">
    <source>
        <dbReference type="SAM" id="SignalP"/>
    </source>
</evidence>
<feature type="chain" id="PRO_5006414867" description="DUF1002 domain-containing protein" evidence="1">
    <location>
        <begin position="29"/>
        <end position="344"/>
    </location>
</feature>
<reference evidence="2 3" key="1">
    <citation type="journal article" date="2015" name="Genome Announc.">
        <title>Expanding the biotechnology potential of lactobacilli through comparative genomics of 213 strains and associated genera.</title>
        <authorList>
            <person name="Sun Z."/>
            <person name="Harris H.M."/>
            <person name="McCann A."/>
            <person name="Guo C."/>
            <person name="Argimon S."/>
            <person name="Zhang W."/>
            <person name="Yang X."/>
            <person name="Jeffery I.B."/>
            <person name="Cooney J.C."/>
            <person name="Kagawa T.F."/>
            <person name="Liu W."/>
            <person name="Song Y."/>
            <person name="Salvetti E."/>
            <person name="Wrobel A."/>
            <person name="Rasinkangas P."/>
            <person name="Parkhill J."/>
            <person name="Rea M.C."/>
            <person name="O'Sullivan O."/>
            <person name="Ritari J."/>
            <person name="Douillard F.P."/>
            <person name="Paul Ross R."/>
            <person name="Yang R."/>
            <person name="Briner A.E."/>
            <person name="Felis G.E."/>
            <person name="de Vos W.M."/>
            <person name="Barrangou R."/>
            <person name="Klaenhammer T.R."/>
            <person name="Caufield P.W."/>
            <person name="Cui Y."/>
            <person name="Zhang H."/>
            <person name="O'Toole P.W."/>
        </authorList>
    </citation>
    <scope>NUCLEOTIDE SEQUENCE [LARGE SCALE GENOMIC DNA]</scope>
    <source>
        <strain evidence="2 3">DSM 20634</strain>
    </source>
</reference>
<dbReference type="EMBL" id="AYYY01000014">
    <property type="protein sequence ID" value="KRM62003.1"/>
    <property type="molecule type" value="Genomic_DNA"/>
</dbReference>
<dbReference type="Pfam" id="PF06207">
    <property type="entry name" value="DUF1002"/>
    <property type="match status" value="1"/>
</dbReference>
<protein>
    <recommendedName>
        <fullName evidence="4">DUF1002 domain-containing protein</fullName>
    </recommendedName>
</protein>
<comment type="caution">
    <text evidence="2">The sequence shown here is derived from an EMBL/GenBank/DDBJ whole genome shotgun (WGS) entry which is preliminary data.</text>
</comment>
<accession>A0A0R2AG34</accession>
<keyword evidence="1" id="KW-0732">Signal</keyword>
<organism evidence="2 3">
    <name type="scientific">Paucilactobacillus vaccinostercus DSM 20634</name>
    <dbReference type="NCBI Taxonomy" id="1423813"/>
    <lineage>
        <taxon>Bacteria</taxon>
        <taxon>Bacillati</taxon>
        <taxon>Bacillota</taxon>
        <taxon>Bacilli</taxon>
        <taxon>Lactobacillales</taxon>
        <taxon>Lactobacillaceae</taxon>
        <taxon>Paucilactobacillus</taxon>
    </lineage>
</organism>
<dbReference type="OrthoDB" id="9810153at2"/>
<sequence length="344" mass="35668">MKLIKRLALVMVTLLLAAIVVPAVTAHADTTTTSSSDTTDESSSSQAVQTKALSSAYVVYGAGVAQSDRSSIGSALGISDNYKTLTSTASDYNQYIGNGTTSDAAMISSVSIAPADPGTGVKVNIVKYDGNSNITKVTAQQYAMVATMAGVNDVIITVTANKAVSGEAALAGVYKALATDGIQLSSENTSAANSVLEATQPAIDANSDDSKYPGKLMAAVGSVSKELAQQRQDDNDYATKAEVQEMLAKALKKYGIDDSTPSSSQTTIVNALIQVQKAPVSSSKTYISNVTNVTKSVKNSVGSAMAKLSDFANSSDGKALMAKYGNLFQRTWAKIVAFVEGLFN</sequence>
<dbReference type="InterPro" id="IPR009343">
    <property type="entry name" value="DUF1002"/>
</dbReference>
<gene>
    <name evidence="2" type="ORF">FC26_GL001080</name>
</gene>
<evidence type="ECO:0000313" key="3">
    <source>
        <dbReference type="Proteomes" id="UP000051733"/>
    </source>
</evidence>
<proteinExistence type="predicted"/>
<dbReference type="STRING" id="1423813.FC26_GL001080"/>
<feature type="signal peptide" evidence="1">
    <location>
        <begin position="1"/>
        <end position="28"/>
    </location>
</feature>
<dbReference type="AlphaFoldDB" id="A0A0R2AG34"/>
<dbReference type="Proteomes" id="UP000051733">
    <property type="component" value="Unassembled WGS sequence"/>
</dbReference>
<dbReference type="PATRIC" id="fig|1423813.3.peg.1100"/>
<keyword evidence="3" id="KW-1185">Reference proteome</keyword>
<dbReference type="RefSeq" id="WP_057778010.1">
    <property type="nucleotide sequence ID" value="NZ_AYYY01000014.1"/>
</dbReference>